<dbReference type="RefSeq" id="WP_075067613.1">
    <property type="nucleotide sequence ID" value="NZ_LKAJ02000001.1"/>
</dbReference>
<evidence type="ECO:0000313" key="3">
    <source>
        <dbReference type="EMBL" id="MCS5711043.1"/>
    </source>
</evidence>
<feature type="region of interest" description="Disordered" evidence="1">
    <location>
        <begin position="104"/>
        <end position="123"/>
    </location>
</feature>
<organism evidence="2">
    <name type="scientific">Candidatus Berkiella aquae</name>
    <dbReference type="NCBI Taxonomy" id="295108"/>
    <lineage>
        <taxon>Bacteria</taxon>
        <taxon>Pseudomonadati</taxon>
        <taxon>Pseudomonadota</taxon>
        <taxon>Gammaproteobacteria</taxon>
        <taxon>Candidatus Berkiellales</taxon>
        <taxon>Candidatus Berkiellaceae</taxon>
        <taxon>Candidatus Berkiella</taxon>
    </lineage>
</organism>
<sequence>MSHRFDPKPLNAFFQEVKDQTGIKLAYVQDNEKFPIQLENKQDGITRAQCHEILSVIKSQVDLRDNEIAKITTVPMTQRVIVEITQRAAHELAEVYALSLFIEPEEDESPDSSNGNGNGHKKR</sequence>
<gene>
    <name evidence="3" type="ORF">HT99x_006340</name>
    <name evidence="2" type="ORF">HT99x_03023</name>
</gene>
<dbReference type="AlphaFoldDB" id="A0A0Q9YQ04"/>
<name>A0A0Q9YQ04_9GAMM</name>
<dbReference type="EMBL" id="LKAJ01000021">
    <property type="protein sequence ID" value="KRG18179.1"/>
    <property type="molecule type" value="Genomic_DNA"/>
</dbReference>
<reference evidence="3" key="2">
    <citation type="journal article" date="2016" name="Genome Announc.">
        <title>Draft Genome Sequences of Two Novel Amoeba-Resistant Intranuclear Bacteria, 'Candidatus Berkiella cookevillensis' and 'Candidatus Berkiella aquae'.</title>
        <authorList>
            <person name="Mehari Y.T."/>
            <person name="Arivett B.A."/>
            <person name="Farone A.L."/>
            <person name="Gunderson J.H."/>
            <person name="Farone M.B."/>
        </authorList>
    </citation>
    <scope>NUCLEOTIDE SEQUENCE</scope>
    <source>
        <strain evidence="3">HT99</strain>
    </source>
</reference>
<reference evidence="3" key="3">
    <citation type="submission" date="2021-06" db="EMBL/GenBank/DDBJ databases">
        <title>Genomic Description and Analysis of Intracellular Bacteria, Candidatus Berkiella cookevillensis and Candidatus Berkiella aquae.</title>
        <authorList>
            <person name="Kidane D.T."/>
            <person name="Mehari Y.T."/>
            <person name="Rice F.C."/>
            <person name="Arivett B.A."/>
            <person name="Farone A.L."/>
            <person name="Berk S.G."/>
            <person name="Farone M.B."/>
        </authorList>
    </citation>
    <scope>NUCLEOTIDE SEQUENCE</scope>
    <source>
        <strain evidence="3">HT99</strain>
    </source>
</reference>
<comment type="caution">
    <text evidence="2">The sequence shown here is derived from an EMBL/GenBank/DDBJ whole genome shotgun (WGS) entry which is preliminary data.</text>
</comment>
<evidence type="ECO:0000256" key="1">
    <source>
        <dbReference type="SAM" id="MobiDB-lite"/>
    </source>
</evidence>
<evidence type="ECO:0000313" key="2">
    <source>
        <dbReference type="EMBL" id="KRG18179.1"/>
    </source>
</evidence>
<protein>
    <submittedName>
        <fullName evidence="2">Uncharacterized protein</fullName>
    </submittedName>
</protein>
<reference evidence="2" key="1">
    <citation type="submission" date="2015-09" db="EMBL/GenBank/DDBJ databases">
        <title>Draft Genome Sequences of Two Novel Amoeba-resistant Intranuclear Bacteria, Candidatus Berkiella cookevillensis and Candidatus Berkiella aquae.</title>
        <authorList>
            <person name="Mehari Y.T."/>
            <person name="Arivett B.A."/>
            <person name="Farone A.L."/>
            <person name="Gunderson J.H."/>
            <person name="Farone M.B."/>
        </authorList>
    </citation>
    <scope>NUCLEOTIDE SEQUENCE [LARGE SCALE GENOMIC DNA]</scope>
    <source>
        <strain evidence="2">HT99</strain>
    </source>
</reference>
<evidence type="ECO:0000313" key="4">
    <source>
        <dbReference type="Proteomes" id="UP000051497"/>
    </source>
</evidence>
<dbReference type="EMBL" id="LKAJ02000001">
    <property type="protein sequence ID" value="MCS5711043.1"/>
    <property type="molecule type" value="Genomic_DNA"/>
</dbReference>
<proteinExistence type="predicted"/>
<dbReference type="Proteomes" id="UP000051497">
    <property type="component" value="Unassembled WGS sequence"/>
</dbReference>
<accession>A0A0Q9YQ04</accession>
<keyword evidence="4" id="KW-1185">Reference proteome</keyword>